<dbReference type="EMBL" id="LNXW01000013">
    <property type="protein sequence ID" value="KTC80292.1"/>
    <property type="molecule type" value="Genomic_DNA"/>
</dbReference>
<dbReference type="Pfam" id="PF04945">
    <property type="entry name" value="YHS"/>
    <property type="match status" value="1"/>
</dbReference>
<keyword evidence="1" id="KW-0732">Signal</keyword>
<feature type="chain" id="PRO_5006911821" description="YHS domain-containing protein" evidence="1">
    <location>
        <begin position="25"/>
        <end position="152"/>
    </location>
</feature>
<dbReference type="RefSeq" id="WP_058387960.1">
    <property type="nucleotide sequence ID" value="NZ_LNXW01000013.1"/>
</dbReference>
<evidence type="ECO:0000313" key="3">
    <source>
        <dbReference type="EMBL" id="KTC80292.1"/>
    </source>
</evidence>
<proteinExistence type="predicted"/>
<dbReference type="InterPro" id="IPR007029">
    <property type="entry name" value="YHS_dom"/>
</dbReference>
<sequence length="152" mass="16923">MNLLHSRIFPFFFLFFLLPFSAKAATDSSISLVGDQGYDLVSYQQKSGPVRGSGNHVVMYHGIAYIFATQENKKAFAANPEKYLPAYGGYCAYGVASGHKVISDPLAWKIVDGKLYLNLNKQIQAIWVKDIPGNIKKADEQWSQIKDKDASI</sequence>
<feature type="signal peptide" evidence="1">
    <location>
        <begin position="1"/>
        <end position="24"/>
    </location>
</feature>
<accession>A0A0W0SB58</accession>
<evidence type="ECO:0000259" key="2">
    <source>
        <dbReference type="Pfam" id="PF04945"/>
    </source>
</evidence>
<dbReference type="OrthoDB" id="344729at2"/>
<reference evidence="3 4" key="1">
    <citation type="submission" date="2015-11" db="EMBL/GenBank/DDBJ databases">
        <title>Genomic analysis of 38 Legionella species identifies large and diverse effector repertoires.</title>
        <authorList>
            <person name="Burstein D."/>
            <person name="Amaro F."/>
            <person name="Zusman T."/>
            <person name="Lifshitz Z."/>
            <person name="Cohen O."/>
            <person name="Gilbert J.A."/>
            <person name="Pupko T."/>
            <person name="Shuman H.A."/>
            <person name="Segal G."/>
        </authorList>
    </citation>
    <scope>NUCLEOTIDE SEQUENCE [LARGE SCALE GENOMIC DNA]</scope>
    <source>
        <strain evidence="3 4">ORW</strain>
    </source>
</reference>
<evidence type="ECO:0000256" key="1">
    <source>
        <dbReference type="SAM" id="SignalP"/>
    </source>
</evidence>
<feature type="domain" description="YHS" evidence="2">
    <location>
        <begin position="58"/>
        <end position="86"/>
    </location>
</feature>
<gene>
    <name evidence="3" type="ORF">Lche_2312</name>
</gene>
<evidence type="ECO:0000313" key="4">
    <source>
        <dbReference type="Proteomes" id="UP000054921"/>
    </source>
</evidence>
<dbReference type="Proteomes" id="UP000054921">
    <property type="component" value="Unassembled WGS sequence"/>
</dbReference>
<dbReference type="STRING" id="28084.Lche_2312"/>
<organism evidence="3 4">
    <name type="scientific">Legionella cherrii</name>
    <dbReference type="NCBI Taxonomy" id="28084"/>
    <lineage>
        <taxon>Bacteria</taxon>
        <taxon>Pseudomonadati</taxon>
        <taxon>Pseudomonadota</taxon>
        <taxon>Gammaproteobacteria</taxon>
        <taxon>Legionellales</taxon>
        <taxon>Legionellaceae</taxon>
        <taxon>Legionella</taxon>
    </lineage>
</organism>
<comment type="caution">
    <text evidence="3">The sequence shown here is derived from an EMBL/GenBank/DDBJ whole genome shotgun (WGS) entry which is preliminary data.</text>
</comment>
<name>A0A0W0SB58_9GAMM</name>
<dbReference type="AlphaFoldDB" id="A0A0W0SB58"/>
<dbReference type="NCBIfam" id="NF041384">
    <property type="entry name" value="YHS_seleno_dom"/>
    <property type="match status" value="1"/>
</dbReference>
<dbReference type="PATRIC" id="fig|28084.5.peg.2504"/>
<protein>
    <recommendedName>
        <fullName evidence="2">YHS domain-containing protein</fullName>
    </recommendedName>
</protein>